<dbReference type="EMBL" id="CP021121">
    <property type="protein sequence ID" value="ARQ68479.1"/>
    <property type="molecule type" value="Genomic_DNA"/>
</dbReference>
<feature type="region of interest" description="Disordered" evidence="1">
    <location>
        <begin position="129"/>
        <end position="169"/>
    </location>
</feature>
<evidence type="ECO:0000313" key="2">
    <source>
        <dbReference type="EMBL" id="ARQ68479.1"/>
    </source>
</evidence>
<sequence>MSQPPRREITYTDELLADRSVHRRYSDGRAEWRSRGTGRVVHWRDDRGAHGTDEPLGRDLVKRAYADGRVLYGREGGWGRTLWSDGVLTVNRTSVGGRAGVAVAAVAGGVALGAIALPPAVLGADEEEALRREAEAQVGAGGGGDSGAGEDGDYGDWDDTGGFDDDDFG</sequence>
<keyword evidence="3" id="KW-1185">Reference proteome</keyword>
<dbReference type="Proteomes" id="UP000194218">
    <property type="component" value="Chromosome"/>
</dbReference>
<reference evidence="2 3" key="1">
    <citation type="submission" date="2017-05" db="EMBL/GenBank/DDBJ databases">
        <title>Complete genome sequence of Streptomyces sp. SCSIO 03032 revealed the diverse biosynthetic pathways for its bioactive secondary metabolites.</title>
        <authorList>
            <person name="Ma L."/>
            <person name="Zhu Y."/>
            <person name="Zhang W."/>
            <person name="Zhang G."/>
            <person name="Tian X."/>
            <person name="Zhang S."/>
            <person name="Zhang C."/>
        </authorList>
    </citation>
    <scope>NUCLEOTIDE SEQUENCE [LARGE SCALE GENOMIC DNA]</scope>
    <source>
        <strain evidence="2 3">SCSIO 03032</strain>
    </source>
</reference>
<accession>A0A1W7CUW2</accession>
<organism evidence="2 3">
    <name type="scientific">Streptomyces marincola</name>
    <dbReference type="NCBI Taxonomy" id="2878388"/>
    <lineage>
        <taxon>Bacteria</taxon>
        <taxon>Bacillati</taxon>
        <taxon>Actinomycetota</taxon>
        <taxon>Actinomycetes</taxon>
        <taxon>Kitasatosporales</taxon>
        <taxon>Streptomycetaceae</taxon>
        <taxon>Streptomyces</taxon>
    </lineage>
</organism>
<name>A0A1W7CUW2_9ACTN</name>
<protein>
    <submittedName>
        <fullName evidence="2">Uncharacterized protein</fullName>
    </submittedName>
</protein>
<evidence type="ECO:0000313" key="3">
    <source>
        <dbReference type="Proteomes" id="UP000194218"/>
    </source>
</evidence>
<gene>
    <name evidence="2" type="ORF">CAG99_06075</name>
</gene>
<evidence type="ECO:0000256" key="1">
    <source>
        <dbReference type="SAM" id="MobiDB-lite"/>
    </source>
</evidence>
<dbReference type="KEGG" id="smao:CAG99_06075"/>
<dbReference type="AlphaFoldDB" id="A0A1W7CUW2"/>
<dbReference type="OrthoDB" id="3700141at2"/>
<feature type="compositionally biased region" description="Acidic residues" evidence="1">
    <location>
        <begin position="148"/>
        <end position="169"/>
    </location>
</feature>
<proteinExistence type="predicted"/>
<dbReference type="RefSeq" id="WP_086157987.1">
    <property type="nucleotide sequence ID" value="NZ_CP021121.1"/>
</dbReference>